<evidence type="ECO:0000256" key="6">
    <source>
        <dbReference type="ARBA" id="ARBA00023141"/>
    </source>
</evidence>
<evidence type="ECO:0000256" key="5">
    <source>
        <dbReference type="ARBA" id="ARBA00022679"/>
    </source>
</evidence>
<dbReference type="GO" id="GO:0003866">
    <property type="term" value="F:3-phosphoshikimate 1-carboxyvinyltransferase activity"/>
    <property type="evidence" value="ECO:0007669"/>
    <property type="project" value="UniProtKB-UniRule"/>
</dbReference>
<accession>A0A0F4KWZ3</accession>
<dbReference type="Proteomes" id="UP000033695">
    <property type="component" value="Unassembled WGS sequence"/>
</dbReference>
<feature type="binding site" evidence="8">
    <location>
        <position position="316"/>
    </location>
    <ligand>
        <name>3-phosphoshikimate</name>
        <dbReference type="ChEBI" id="CHEBI:145989"/>
    </ligand>
</feature>
<organism evidence="10 11">
    <name type="scientific">Bombilactobacillus mellis</name>
    <dbReference type="NCBI Taxonomy" id="1218508"/>
    <lineage>
        <taxon>Bacteria</taxon>
        <taxon>Bacillati</taxon>
        <taxon>Bacillota</taxon>
        <taxon>Bacilli</taxon>
        <taxon>Lactobacillales</taxon>
        <taxon>Lactobacillaceae</taxon>
        <taxon>Bombilactobacillus</taxon>
    </lineage>
</organism>
<dbReference type="PIRSF" id="PIRSF000505">
    <property type="entry name" value="EPSPS"/>
    <property type="match status" value="1"/>
</dbReference>
<dbReference type="OrthoDB" id="9809920at2"/>
<feature type="binding site" evidence="8">
    <location>
        <position position="391"/>
    </location>
    <ligand>
        <name>phosphoenolpyruvate</name>
        <dbReference type="ChEBI" id="CHEBI:58702"/>
    </ligand>
</feature>
<proteinExistence type="inferred from homology"/>
<reference evidence="10 11" key="1">
    <citation type="submission" date="2014-12" db="EMBL/GenBank/DDBJ databases">
        <title>Comparative genomics of the lactic acid bacteria isolated from the honey bee gut.</title>
        <authorList>
            <person name="Ellegaard K.M."/>
            <person name="Tamarit D."/>
            <person name="Javelind E."/>
            <person name="Olofsson T."/>
            <person name="Andersson S.G."/>
            <person name="Vasquez A."/>
        </authorList>
    </citation>
    <scope>NUCLEOTIDE SEQUENCE [LARGE SCALE GENOMIC DNA]</scope>
    <source>
        <strain evidence="10 11">Hon2</strain>
    </source>
</reference>
<name>A0A0F4KWZ3_9LACO</name>
<dbReference type="EMBL" id="JXBZ01000002">
    <property type="protein sequence ID" value="KJY51117.1"/>
    <property type="molecule type" value="Genomic_DNA"/>
</dbReference>
<sequence length="437" mass="47315">MIMQLILKPQQGLHGTIQVPGDKSISHRALIIGAMGLGTTTIHNFLFSQDCLTTLQALKNFGVDISQNNETVIIHGQGLQSWHAPAHALDMGNSGTTTRLLAGLLAGRPFTTTLIGDQSLSQRPMQRIQQPLQQMGAVIHLTHGHLPMTISGQPLHSLCYQMPLASAQVKSALILAALQASDTSTIMEKLPTRDHTERLLRQFGAHLTTSDDHYKINIQPAHQLQGQTIQIPADLSSAAFFLTAASIITHSQLQLTNVGLNPTRTGFLKVLQRMGGQIKITAQSQENGEPRGNLEISAAKLHPITITATEIPNIIDEIPLIALLAATADGRSKITGAGELRVKETDRIHTTVEELSKLGIAITELADGFIIDGRQPWSVINPHLDSHGDHRIGMMLAIAALKCSAPLHLKNAAVVNISYPNFFQDLNNLLSQEEISS</sequence>
<evidence type="ECO:0000313" key="10">
    <source>
        <dbReference type="EMBL" id="KJY51117.1"/>
    </source>
</evidence>
<protein>
    <recommendedName>
        <fullName evidence="8">3-phosphoshikimate 1-carboxyvinyltransferase</fullName>
        <ecNumber evidence="8">2.5.1.19</ecNumber>
    </recommendedName>
    <alternativeName>
        <fullName evidence="8">5-enolpyruvylshikimate-3-phosphate synthase</fullName>
        <shortName evidence="8">EPSP synthase</shortName>
        <shortName evidence="8">EPSPS</shortName>
    </alternativeName>
</protein>
<dbReference type="AlphaFoldDB" id="A0A0F4KWZ3"/>
<dbReference type="PATRIC" id="fig|1218508.4.peg.167"/>
<dbReference type="HAMAP" id="MF_00210">
    <property type="entry name" value="EPSP_synth"/>
    <property type="match status" value="1"/>
</dbReference>
<dbReference type="GO" id="GO:0009423">
    <property type="term" value="P:chorismate biosynthetic process"/>
    <property type="evidence" value="ECO:0007669"/>
    <property type="project" value="UniProtKB-UniRule"/>
</dbReference>
<evidence type="ECO:0000256" key="1">
    <source>
        <dbReference type="ARBA" id="ARBA00004811"/>
    </source>
</evidence>
<dbReference type="InterPro" id="IPR001986">
    <property type="entry name" value="Enolpyruvate_Tfrase_dom"/>
</dbReference>
<dbReference type="FunFam" id="3.65.10.10:FF:000005">
    <property type="entry name" value="3-phosphoshikimate 1-carboxyvinyltransferase"/>
    <property type="match status" value="1"/>
</dbReference>
<evidence type="ECO:0000256" key="2">
    <source>
        <dbReference type="ARBA" id="ARBA00009948"/>
    </source>
</evidence>
<evidence type="ECO:0000256" key="4">
    <source>
        <dbReference type="ARBA" id="ARBA00022605"/>
    </source>
</evidence>
<comment type="caution">
    <text evidence="10">The sequence shown here is derived from an EMBL/GenBank/DDBJ whole genome shotgun (WGS) entry which is preliminary data.</text>
</comment>
<comment type="function">
    <text evidence="8">Catalyzes the transfer of the enolpyruvyl moiety of phosphoenolpyruvate (PEP) to the 5-hydroxyl of shikimate-3-phosphate (S3P) to produce enolpyruvyl shikimate-3-phosphate and inorganic phosphate.</text>
</comment>
<dbReference type="Gene3D" id="3.65.10.10">
    <property type="entry name" value="Enolpyruvate transferase domain"/>
    <property type="match status" value="2"/>
</dbReference>
<evidence type="ECO:0000256" key="7">
    <source>
        <dbReference type="ARBA" id="ARBA00044633"/>
    </source>
</evidence>
<feature type="binding site" evidence="8">
    <location>
        <position position="28"/>
    </location>
    <ligand>
        <name>3-phosphoshikimate</name>
        <dbReference type="ChEBI" id="CHEBI:145989"/>
    </ligand>
</feature>
<feature type="binding site" evidence="8">
    <location>
        <position position="343"/>
    </location>
    <ligand>
        <name>3-phosphoshikimate</name>
        <dbReference type="ChEBI" id="CHEBI:145989"/>
    </ligand>
</feature>
<dbReference type="InterPro" id="IPR023193">
    <property type="entry name" value="EPSP_synthase_CS"/>
</dbReference>
<feature type="binding site" evidence="8">
    <location>
        <position position="166"/>
    </location>
    <ligand>
        <name>3-phosphoshikimate</name>
        <dbReference type="ChEBI" id="CHEBI:145989"/>
    </ligand>
</feature>
<feature type="binding site" evidence="8">
    <location>
        <position position="168"/>
    </location>
    <ligand>
        <name>3-phosphoshikimate</name>
        <dbReference type="ChEBI" id="CHEBI:145989"/>
    </ligand>
</feature>
<comment type="subunit">
    <text evidence="8">Monomer.</text>
</comment>
<keyword evidence="5 8" id="KW-0808">Transferase</keyword>
<dbReference type="RefSeq" id="WP_045922680.1">
    <property type="nucleotide sequence ID" value="NZ_JBHTHW010000004.1"/>
</dbReference>
<feature type="binding site" evidence="8">
    <location>
        <position position="23"/>
    </location>
    <ligand>
        <name>phosphoenolpyruvate</name>
        <dbReference type="ChEBI" id="CHEBI:58702"/>
    </ligand>
</feature>
<evidence type="ECO:0000256" key="3">
    <source>
        <dbReference type="ARBA" id="ARBA00022490"/>
    </source>
</evidence>
<evidence type="ECO:0000259" key="9">
    <source>
        <dbReference type="Pfam" id="PF00275"/>
    </source>
</evidence>
<feature type="binding site" evidence="8">
    <location>
        <position position="95"/>
    </location>
    <ligand>
        <name>phosphoenolpyruvate</name>
        <dbReference type="ChEBI" id="CHEBI:58702"/>
    </ligand>
</feature>
<keyword evidence="11" id="KW-1185">Reference proteome</keyword>
<dbReference type="InterPro" id="IPR013792">
    <property type="entry name" value="RNA3'P_cycl/enolpyr_Trfase_a/b"/>
</dbReference>
<dbReference type="InterPro" id="IPR006264">
    <property type="entry name" value="EPSP_synthase"/>
</dbReference>
<dbReference type="PANTHER" id="PTHR21090">
    <property type="entry name" value="AROM/DEHYDROQUINATE SYNTHASE"/>
    <property type="match status" value="1"/>
</dbReference>
<keyword evidence="3 8" id="KW-0963">Cytoplasm</keyword>
<comment type="subcellular location">
    <subcellularLocation>
        <location evidence="8">Cytoplasm</location>
    </subcellularLocation>
</comment>
<dbReference type="CDD" id="cd01556">
    <property type="entry name" value="EPSP_synthase"/>
    <property type="match status" value="1"/>
</dbReference>
<feature type="binding site" evidence="8">
    <location>
        <position position="123"/>
    </location>
    <ligand>
        <name>phosphoenolpyruvate</name>
        <dbReference type="ChEBI" id="CHEBI:58702"/>
    </ligand>
</feature>
<evidence type="ECO:0000256" key="8">
    <source>
        <dbReference type="HAMAP-Rule" id="MF_00210"/>
    </source>
</evidence>
<dbReference type="Pfam" id="PF00275">
    <property type="entry name" value="EPSP_synthase"/>
    <property type="match status" value="1"/>
</dbReference>
<dbReference type="PANTHER" id="PTHR21090:SF5">
    <property type="entry name" value="PENTAFUNCTIONAL AROM POLYPEPTIDE"/>
    <property type="match status" value="1"/>
</dbReference>
<feature type="binding site" evidence="8">
    <location>
        <position position="347"/>
    </location>
    <ligand>
        <name>phosphoenolpyruvate</name>
        <dbReference type="ChEBI" id="CHEBI:58702"/>
    </ligand>
</feature>
<dbReference type="SUPFAM" id="SSF55205">
    <property type="entry name" value="EPT/RTPC-like"/>
    <property type="match status" value="1"/>
</dbReference>
<evidence type="ECO:0000313" key="11">
    <source>
        <dbReference type="Proteomes" id="UP000033695"/>
    </source>
</evidence>
<feature type="binding site" evidence="8">
    <location>
        <position position="168"/>
    </location>
    <ligand>
        <name>phosphoenolpyruvate</name>
        <dbReference type="ChEBI" id="CHEBI:58702"/>
    </ligand>
</feature>
<dbReference type="STRING" id="1218508.JG29_01610"/>
<comment type="similarity">
    <text evidence="2 8">Belongs to the EPSP synthase family.</text>
</comment>
<dbReference type="GO" id="GO:0008652">
    <property type="term" value="P:amino acid biosynthetic process"/>
    <property type="evidence" value="ECO:0007669"/>
    <property type="project" value="UniProtKB-KW"/>
</dbReference>
<dbReference type="HOGENOM" id="CLU_024321_0_1_9"/>
<dbReference type="NCBIfam" id="TIGR01356">
    <property type="entry name" value="aroA"/>
    <property type="match status" value="1"/>
</dbReference>
<feature type="active site" description="Proton acceptor" evidence="8">
    <location>
        <position position="316"/>
    </location>
</feature>
<feature type="binding site" evidence="8">
    <location>
        <position position="23"/>
    </location>
    <ligand>
        <name>3-phosphoshikimate</name>
        <dbReference type="ChEBI" id="CHEBI:145989"/>
    </ligand>
</feature>
<feature type="binding site" evidence="8">
    <location>
        <position position="24"/>
    </location>
    <ligand>
        <name>3-phosphoshikimate</name>
        <dbReference type="ChEBI" id="CHEBI:145989"/>
    </ligand>
</feature>
<dbReference type="PROSITE" id="PS00885">
    <property type="entry name" value="EPSP_SYNTHASE_2"/>
    <property type="match status" value="1"/>
</dbReference>
<gene>
    <name evidence="8 10" type="primary">aroA</name>
    <name evidence="10" type="ORF">JG29_01610</name>
</gene>
<dbReference type="InterPro" id="IPR036968">
    <property type="entry name" value="Enolpyruvate_Tfrase_sf"/>
</dbReference>
<comment type="catalytic activity">
    <reaction evidence="7">
        <text>3-phosphoshikimate + phosphoenolpyruvate = 5-O-(1-carboxyvinyl)-3-phosphoshikimate + phosphate</text>
        <dbReference type="Rhea" id="RHEA:21256"/>
        <dbReference type="ChEBI" id="CHEBI:43474"/>
        <dbReference type="ChEBI" id="CHEBI:57701"/>
        <dbReference type="ChEBI" id="CHEBI:58702"/>
        <dbReference type="ChEBI" id="CHEBI:145989"/>
        <dbReference type="EC" id="2.5.1.19"/>
    </reaction>
    <physiologicalReaction direction="left-to-right" evidence="7">
        <dbReference type="Rhea" id="RHEA:21257"/>
    </physiologicalReaction>
</comment>
<dbReference type="PROSITE" id="PS00104">
    <property type="entry name" value="EPSP_SYNTHASE_1"/>
    <property type="match status" value="1"/>
</dbReference>
<dbReference type="EC" id="2.5.1.19" evidence="8"/>
<comment type="caution">
    <text evidence="8">Lacks conserved residue(s) required for the propagation of feature annotation.</text>
</comment>
<dbReference type="UniPathway" id="UPA00053">
    <property type="reaction ID" value="UER00089"/>
</dbReference>
<keyword evidence="4 8" id="KW-0028">Amino-acid biosynthesis</keyword>
<feature type="domain" description="Enolpyruvate transferase" evidence="9">
    <location>
        <begin position="8"/>
        <end position="426"/>
    </location>
</feature>
<keyword evidence="6 8" id="KW-0057">Aromatic amino acid biosynthesis</keyword>
<dbReference type="GO" id="GO:0009073">
    <property type="term" value="P:aromatic amino acid family biosynthetic process"/>
    <property type="evidence" value="ECO:0007669"/>
    <property type="project" value="UniProtKB-KW"/>
</dbReference>
<comment type="pathway">
    <text evidence="1 8">Metabolic intermediate biosynthesis; chorismate biosynthesis; chorismate from D-erythrose 4-phosphate and phosphoenolpyruvate: step 6/7.</text>
</comment>
<dbReference type="GO" id="GO:0005737">
    <property type="term" value="C:cytoplasm"/>
    <property type="evidence" value="ECO:0007669"/>
    <property type="project" value="UniProtKB-SubCell"/>
</dbReference>